<reference evidence="1" key="1">
    <citation type="submission" date="2014-09" db="EMBL/GenBank/DDBJ databases">
        <authorList>
            <person name="Magalhaes I.L.F."/>
            <person name="Oliveira U."/>
            <person name="Santos F.R."/>
            <person name="Vidigal T.H.D.A."/>
            <person name="Brescovit A.D."/>
            <person name="Santos A.J."/>
        </authorList>
    </citation>
    <scope>NUCLEOTIDE SEQUENCE</scope>
    <source>
        <tissue evidence="1">Shoot tissue taken approximately 20 cm above the soil surface</tissue>
    </source>
</reference>
<evidence type="ECO:0000313" key="1">
    <source>
        <dbReference type="EMBL" id="JAD45926.1"/>
    </source>
</evidence>
<name>A0A0A9A4A8_ARUDO</name>
<organism evidence="1">
    <name type="scientific">Arundo donax</name>
    <name type="common">Giant reed</name>
    <name type="synonym">Donax arundinaceus</name>
    <dbReference type="NCBI Taxonomy" id="35708"/>
    <lineage>
        <taxon>Eukaryota</taxon>
        <taxon>Viridiplantae</taxon>
        <taxon>Streptophyta</taxon>
        <taxon>Embryophyta</taxon>
        <taxon>Tracheophyta</taxon>
        <taxon>Spermatophyta</taxon>
        <taxon>Magnoliopsida</taxon>
        <taxon>Liliopsida</taxon>
        <taxon>Poales</taxon>
        <taxon>Poaceae</taxon>
        <taxon>PACMAD clade</taxon>
        <taxon>Arundinoideae</taxon>
        <taxon>Arundineae</taxon>
        <taxon>Arundo</taxon>
    </lineage>
</organism>
<dbReference type="EMBL" id="GBRH01251969">
    <property type="protein sequence ID" value="JAD45926.1"/>
    <property type="molecule type" value="Transcribed_RNA"/>
</dbReference>
<accession>A0A0A9A4A8</accession>
<sequence length="11" mass="1314">MQSESRCTCRN</sequence>
<proteinExistence type="predicted"/>
<reference evidence="1" key="2">
    <citation type="journal article" date="2015" name="Data Brief">
        <title>Shoot transcriptome of the giant reed, Arundo donax.</title>
        <authorList>
            <person name="Barrero R.A."/>
            <person name="Guerrero F.D."/>
            <person name="Moolhuijzen P."/>
            <person name="Goolsby J.A."/>
            <person name="Tidwell J."/>
            <person name="Bellgard S.E."/>
            <person name="Bellgard M.I."/>
        </authorList>
    </citation>
    <scope>NUCLEOTIDE SEQUENCE</scope>
    <source>
        <tissue evidence="1">Shoot tissue taken approximately 20 cm above the soil surface</tissue>
    </source>
</reference>
<protein>
    <submittedName>
        <fullName evidence="1">Uncharacterized protein</fullName>
    </submittedName>
</protein>